<dbReference type="SMART" id="SM00470">
    <property type="entry name" value="ParB"/>
    <property type="match status" value="1"/>
</dbReference>
<proteinExistence type="predicted"/>
<sequence length="309" mass="36161">MDNRSDFIMADIKSVFPNPLNPRTDNTIKTDEIQRVIREKGWEVPITCYQKGNQYIILSGHRRWYAAKKLMQKVIPVYLVAPPKSIEEEQERLGSVQGGKSDWSVYEWAKHTHDMWIYWEKCSFSELARKMNKSCTFVSHRVKVFNYYQHSEIEENLKNGRFSISILVYLIKWLENLSKLKPEIIKVLKLDGVRTIMLSKIEKKLVGILDLKNDSFIYKANTEQIKTFLSDSNMKLSDALFKIDSNSIRYRGKSKLKTYINDIDNAKDIITRIDLSGIEFETTKLKAKVDEYYNLVSDLKADLKLYTNS</sequence>
<feature type="domain" description="ParB-like N-terminal" evidence="1">
    <location>
        <begin position="8"/>
        <end position="96"/>
    </location>
</feature>
<dbReference type="InterPro" id="IPR003115">
    <property type="entry name" value="ParB_N"/>
</dbReference>
<dbReference type="EMBL" id="JACLIC010000039">
    <property type="protein sequence ID" value="MBY0205799.1"/>
    <property type="molecule type" value="Genomic_DNA"/>
</dbReference>
<comment type="caution">
    <text evidence="2">The sequence shown here is derived from an EMBL/GenBank/DDBJ whole genome shotgun (WGS) entry which is preliminary data.</text>
</comment>
<dbReference type="Proteomes" id="UP000706031">
    <property type="component" value="Unassembled WGS sequence"/>
</dbReference>
<evidence type="ECO:0000259" key="1">
    <source>
        <dbReference type="SMART" id="SM00470"/>
    </source>
</evidence>
<dbReference type="InterPro" id="IPR036086">
    <property type="entry name" value="ParB/Sulfiredoxin_sf"/>
</dbReference>
<evidence type="ECO:0000313" key="3">
    <source>
        <dbReference type="Proteomes" id="UP000706031"/>
    </source>
</evidence>
<organism evidence="2 3">
    <name type="scientific">Paenibacillus cucumis</name>
    <name type="common">ex Kampfer et al. 2016</name>
    <dbReference type="NCBI Taxonomy" id="1776858"/>
    <lineage>
        <taxon>Bacteria</taxon>
        <taxon>Bacillati</taxon>
        <taxon>Bacillota</taxon>
        <taxon>Bacilli</taxon>
        <taxon>Bacillales</taxon>
        <taxon>Paenibacillaceae</taxon>
        <taxon>Paenibacillus</taxon>
    </lineage>
</organism>
<keyword evidence="3" id="KW-1185">Reference proteome</keyword>
<dbReference type="Pfam" id="PF02195">
    <property type="entry name" value="ParB_N"/>
    <property type="match status" value="1"/>
</dbReference>
<protein>
    <submittedName>
        <fullName evidence="2">ParB N-terminal domain-containing protein</fullName>
    </submittedName>
</protein>
<reference evidence="2 3" key="1">
    <citation type="submission" date="2020-08" db="EMBL/GenBank/DDBJ databases">
        <title>Fungal Genomes of the International Space Station.</title>
        <authorList>
            <person name="Seuylemezian A."/>
            <person name="Singh N.K."/>
            <person name="Wood J."/>
            <person name="Venkateswaran K."/>
        </authorList>
    </citation>
    <scope>NUCLEOTIDE SEQUENCE [LARGE SCALE GENOMIC DNA]</scope>
    <source>
        <strain evidence="2 3">S/N-304-OC-R4</strain>
    </source>
</reference>
<name>A0ABS7KNY2_9BACL</name>
<dbReference type="Gene3D" id="3.90.1530.10">
    <property type="entry name" value="Conserved hypothetical protein from pyrococcus furiosus pfu- 392566-001, ParB domain"/>
    <property type="match status" value="1"/>
</dbReference>
<evidence type="ECO:0000313" key="2">
    <source>
        <dbReference type="EMBL" id="MBY0205799.1"/>
    </source>
</evidence>
<dbReference type="SUPFAM" id="SSF110849">
    <property type="entry name" value="ParB/Sulfiredoxin"/>
    <property type="match status" value="1"/>
</dbReference>
<accession>A0ABS7KNY2</accession>
<dbReference type="RefSeq" id="WP_221790232.1">
    <property type="nucleotide sequence ID" value="NZ_JACLIC010000039.1"/>
</dbReference>
<gene>
    <name evidence="2" type="ORF">H7T88_21570</name>
</gene>